<evidence type="ECO:0000313" key="3">
    <source>
        <dbReference type="Proteomes" id="UP000478417"/>
    </source>
</evidence>
<sequence length="294" mass="35166">MLEAFLKFDPRLQSVLISGCTTIIVLFLTWVWKLFYDRHSIKQKLRLEYTFEQQKSIKEEISKSKTPLLQATENLNYRLWNLLSHRNEDWLYRTPEEWNKPPHHYIRSFAYKWISLIYWILKAEKSVGGYDATLSTEEDLLYLKYVKAIKFCLCDRLLIQSLGYVSTDTTNHFYIDDLSRFSDFIHSDSDVVAFHKFEEKIKNDIKPVAKVFQFLSQTRNESNNKSMNMLWALHLIIISFLNDFGHEFQRTDSKKILKLVKEDYSDFAISTEFKRFLERHRLVDNMKLITKNLA</sequence>
<keyword evidence="1" id="KW-0812">Transmembrane</keyword>
<accession>A0A6B2LYI5</accession>
<evidence type="ECO:0000256" key="1">
    <source>
        <dbReference type="SAM" id="Phobius"/>
    </source>
</evidence>
<comment type="caution">
    <text evidence="2">The sequence shown here is derived from an EMBL/GenBank/DDBJ whole genome shotgun (WGS) entry which is preliminary data.</text>
</comment>
<organism evidence="2 3">
    <name type="scientific">Oceanipulchritudo coccoides</name>
    <dbReference type="NCBI Taxonomy" id="2706888"/>
    <lineage>
        <taxon>Bacteria</taxon>
        <taxon>Pseudomonadati</taxon>
        <taxon>Verrucomicrobiota</taxon>
        <taxon>Opitutia</taxon>
        <taxon>Puniceicoccales</taxon>
        <taxon>Oceanipulchritudinaceae</taxon>
        <taxon>Oceanipulchritudo</taxon>
    </lineage>
</organism>
<feature type="transmembrane region" description="Helical" evidence="1">
    <location>
        <begin position="12"/>
        <end position="36"/>
    </location>
</feature>
<proteinExistence type="predicted"/>
<dbReference type="EMBL" id="JAAGNX010000001">
    <property type="protein sequence ID" value="NDV61658.1"/>
    <property type="molecule type" value="Genomic_DNA"/>
</dbReference>
<protein>
    <submittedName>
        <fullName evidence="2">Uncharacterized protein</fullName>
    </submittedName>
</protein>
<dbReference type="Proteomes" id="UP000478417">
    <property type="component" value="Unassembled WGS sequence"/>
</dbReference>
<gene>
    <name evidence="2" type="ORF">G0Q06_04265</name>
</gene>
<reference evidence="2 3" key="1">
    <citation type="submission" date="2020-02" db="EMBL/GenBank/DDBJ databases">
        <title>Albibacoteraceae fam. nov., the first described family within the subdivision 4 Verrucomicrobia.</title>
        <authorList>
            <person name="Xi F."/>
        </authorList>
    </citation>
    <scope>NUCLEOTIDE SEQUENCE [LARGE SCALE GENOMIC DNA]</scope>
    <source>
        <strain evidence="2 3">CK1056</strain>
    </source>
</reference>
<dbReference type="AlphaFoldDB" id="A0A6B2LYI5"/>
<keyword evidence="3" id="KW-1185">Reference proteome</keyword>
<keyword evidence="1" id="KW-0472">Membrane</keyword>
<keyword evidence="1" id="KW-1133">Transmembrane helix</keyword>
<evidence type="ECO:0000313" key="2">
    <source>
        <dbReference type="EMBL" id="NDV61658.1"/>
    </source>
</evidence>
<name>A0A6B2LYI5_9BACT</name>